<evidence type="ECO:0000313" key="8">
    <source>
        <dbReference type="Proteomes" id="UP000275024"/>
    </source>
</evidence>
<evidence type="ECO:0000313" key="7">
    <source>
        <dbReference type="Proteomes" id="UP000268652"/>
    </source>
</evidence>
<dbReference type="CDD" id="cd01392">
    <property type="entry name" value="HTH_LacI"/>
    <property type="match status" value="1"/>
</dbReference>
<organism evidence="5 8">
    <name type="scientific">Streptomyces radicis</name>
    <dbReference type="NCBI Taxonomy" id="1750517"/>
    <lineage>
        <taxon>Bacteria</taxon>
        <taxon>Bacillati</taxon>
        <taxon>Actinomycetota</taxon>
        <taxon>Actinomycetes</taxon>
        <taxon>Kitasatosporales</taxon>
        <taxon>Streptomycetaceae</taxon>
        <taxon>Streptomyces</taxon>
    </lineage>
</organism>
<dbReference type="GO" id="GO:0000976">
    <property type="term" value="F:transcription cis-regulatory region binding"/>
    <property type="evidence" value="ECO:0007669"/>
    <property type="project" value="TreeGrafter"/>
</dbReference>
<dbReference type="InterPro" id="IPR000843">
    <property type="entry name" value="HTH_LacI"/>
</dbReference>
<evidence type="ECO:0000259" key="4">
    <source>
        <dbReference type="PROSITE" id="PS50932"/>
    </source>
</evidence>
<dbReference type="PANTHER" id="PTHR30146:SF153">
    <property type="entry name" value="LACTOSE OPERON REPRESSOR"/>
    <property type="match status" value="1"/>
</dbReference>
<evidence type="ECO:0000313" key="5">
    <source>
        <dbReference type="EMBL" id="RKN05996.1"/>
    </source>
</evidence>
<evidence type="ECO:0000256" key="2">
    <source>
        <dbReference type="ARBA" id="ARBA00023125"/>
    </source>
</evidence>
<dbReference type="Proteomes" id="UP000268652">
    <property type="component" value="Unassembled WGS sequence"/>
</dbReference>
<dbReference type="Gene3D" id="1.10.260.40">
    <property type="entry name" value="lambda repressor-like DNA-binding domains"/>
    <property type="match status" value="1"/>
</dbReference>
<dbReference type="Gene3D" id="3.40.50.2300">
    <property type="match status" value="2"/>
</dbReference>
<dbReference type="PROSITE" id="PS50932">
    <property type="entry name" value="HTH_LACI_2"/>
    <property type="match status" value="1"/>
</dbReference>
<dbReference type="EMBL" id="RBDX01000023">
    <property type="protein sequence ID" value="RKN05996.1"/>
    <property type="molecule type" value="Genomic_DNA"/>
</dbReference>
<dbReference type="Pfam" id="PF13377">
    <property type="entry name" value="Peripla_BP_3"/>
    <property type="match status" value="1"/>
</dbReference>
<dbReference type="SUPFAM" id="SSF53822">
    <property type="entry name" value="Periplasmic binding protein-like I"/>
    <property type="match status" value="1"/>
</dbReference>
<dbReference type="PANTHER" id="PTHR30146">
    <property type="entry name" value="LACI-RELATED TRANSCRIPTIONAL REPRESSOR"/>
    <property type="match status" value="1"/>
</dbReference>
<dbReference type="SMART" id="SM00354">
    <property type="entry name" value="HTH_LACI"/>
    <property type="match status" value="1"/>
</dbReference>
<protein>
    <submittedName>
        <fullName evidence="5">LacI family transcriptional regulator</fullName>
    </submittedName>
</protein>
<evidence type="ECO:0000313" key="6">
    <source>
        <dbReference type="EMBL" id="RKN17696.1"/>
    </source>
</evidence>
<keyword evidence="7" id="KW-1185">Reference proteome</keyword>
<gene>
    <name evidence="6" type="ORF">D7318_22835</name>
    <name evidence="5" type="ORF">D7319_23875</name>
</gene>
<dbReference type="AlphaFoldDB" id="A0A3A9WEC1"/>
<dbReference type="EMBL" id="RBDY01000021">
    <property type="protein sequence ID" value="RKN17696.1"/>
    <property type="molecule type" value="Genomic_DNA"/>
</dbReference>
<keyword evidence="2" id="KW-0238">DNA-binding</keyword>
<accession>A0A3A9WEC1</accession>
<dbReference type="Proteomes" id="UP000275024">
    <property type="component" value="Unassembled WGS sequence"/>
</dbReference>
<evidence type="ECO:0000256" key="3">
    <source>
        <dbReference type="ARBA" id="ARBA00023163"/>
    </source>
</evidence>
<keyword evidence="1" id="KW-0805">Transcription regulation</keyword>
<name>A0A3A9WEC1_9ACTN</name>
<dbReference type="OrthoDB" id="3227375at2"/>
<reference evidence="7 8" key="1">
    <citation type="submission" date="2018-09" db="EMBL/GenBank/DDBJ databases">
        <title>Streptomyces sp. nov. DS1-2, an endophytic actinomycete isolated from roots of Dendrobium scabrilingue.</title>
        <authorList>
            <person name="Kuncharoen N."/>
            <person name="Kudo T."/>
            <person name="Ohkuma M."/>
            <person name="Yuki M."/>
            <person name="Tanasupawat S."/>
        </authorList>
    </citation>
    <scope>NUCLEOTIDE SEQUENCE [LARGE SCALE GENOMIC DNA]</scope>
    <source>
        <strain evidence="5 8">AZ1-7</strain>
        <strain evidence="6 7">DS1-2</strain>
    </source>
</reference>
<dbReference type="InterPro" id="IPR028082">
    <property type="entry name" value="Peripla_BP_I"/>
</dbReference>
<sequence>MTTRGEPGPTLAAIARAAGVSVPTASKVINDRDGVAPETRVRVLKALDRLGYVRRRRRGARPTLVELVADRLETPWSGAVLRAVEQAAGQAGIGLLVSSPGAVCQETGDPAWLRRYRSGRSDGVLFCLNVSAPAVHVRLERNDGLPFVLIDPGLRPPARALSVSAENRRGGACAAAHLLDLGHRRFAVIGGRPASLPGRERVEGFQSALREAGLPDASVAFGDFDEARAGRLTAELMGRPTPPTALFACNDRMARGACAQLAALGLRVPDDVSVVGFDGLPGADWPGVRLTTVRQPVTEMAATAVRLLLALVAGDQPEAVGVELATRLVVGDTTAPPVRVPLPKPRG</sequence>
<keyword evidence="3" id="KW-0804">Transcription</keyword>
<evidence type="ECO:0000256" key="1">
    <source>
        <dbReference type="ARBA" id="ARBA00023015"/>
    </source>
</evidence>
<dbReference type="Pfam" id="PF00356">
    <property type="entry name" value="LacI"/>
    <property type="match status" value="1"/>
</dbReference>
<comment type="caution">
    <text evidence="5">The sequence shown here is derived from an EMBL/GenBank/DDBJ whole genome shotgun (WGS) entry which is preliminary data.</text>
</comment>
<dbReference type="GO" id="GO:0003700">
    <property type="term" value="F:DNA-binding transcription factor activity"/>
    <property type="evidence" value="ECO:0007669"/>
    <property type="project" value="TreeGrafter"/>
</dbReference>
<dbReference type="InterPro" id="IPR046335">
    <property type="entry name" value="LacI/GalR-like_sensor"/>
</dbReference>
<dbReference type="RefSeq" id="WP_120699055.1">
    <property type="nucleotide sequence ID" value="NZ_RBDX01000023.1"/>
</dbReference>
<dbReference type="InterPro" id="IPR010982">
    <property type="entry name" value="Lambda_DNA-bd_dom_sf"/>
</dbReference>
<feature type="domain" description="HTH lacI-type" evidence="4">
    <location>
        <begin position="9"/>
        <end position="63"/>
    </location>
</feature>
<proteinExistence type="predicted"/>
<dbReference type="SUPFAM" id="SSF47413">
    <property type="entry name" value="lambda repressor-like DNA-binding domains"/>
    <property type="match status" value="1"/>
</dbReference>